<organism evidence="2 3">
    <name type="scientific">Araneus ventricosus</name>
    <name type="common">Orbweaver spider</name>
    <name type="synonym">Epeira ventricosa</name>
    <dbReference type="NCBI Taxonomy" id="182803"/>
    <lineage>
        <taxon>Eukaryota</taxon>
        <taxon>Metazoa</taxon>
        <taxon>Ecdysozoa</taxon>
        <taxon>Arthropoda</taxon>
        <taxon>Chelicerata</taxon>
        <taxon>Arachnida</taxon>
        <taxon>Araneae</taxon>
        <taxon>Araneomorphae</taxon>
        <taxon>Entelegynae</taxon>
        <taxon>Araneoidea</taxon>
        <taxon>Araneidae</taxon>
        <taxon>Araneus</taxon>
    </lineage>
</organism>
<feature type="non-terminal residue" evidence="2">
    <location>
        <position position="24"/>
    </location>
</feature>
<comment type="caution">
    <text evidence="2">The sequence shown here is derived from an EMBL/GenBank/DDBJ whole genome shotgun (WGS) entry which is preliminary data.</text>
</comment>
<proteinExistence type="predicted"/>
<dbReference type="Proteomes" id="UP000499080">
    <property type="component" value="Unassembled WGS sequence"/>
</dbReference>
<evidence type="ECO:0000256" key="1">
    <source>
        <dbReference type="SAM" id="MobiDB-lite"/>
    </source>
</evidence>
<accession>A0A4Y2J6S4</accession>
<sequence>MGSSTSSFRSAFAMSNGLDPTAHK</sequence>
<evidence type="ECO:0000313" key="3">
    <source>
        <dbReference type="Proteomes" id="UP000499080"/>
    </source>
</evidence>
<keyword evidence="3" id="KW-1185">Reference proteome</keyword>
<feature type="region of interest" description="Disordered" evidence="1">
    <location>
        <begin position="1"/>
        <end position="24"/>
    </location>
</feature>
<name>A0A4Y2J6S4_ARAVE</name>
<dbReference type="AlphaFoldDB" id="A0A4Y2J6S4"/>
<gene>
    <name evidence="2" type="ORF">AVEN_165970_1</name>
</gene>
<reference evidence="2 3" key="1">
    <citation type="journal article" date="2019" name="Sci. Rep.">
        <title>Orb-weaving spider Araneus ventricosus genome elucidates the spidroin gene catalogue.</title>
        <authorList>
            <person name="Kono N."/>
            <person name="Nakamura H."/>
            <person name="Ohtoshi R."/>
            <person name="Moran D.A.P."/>
            <person name="Shinohara A."/>
            <person name="Yoshida Y."/>
            <person name="Fujiwara M."/>
            <person name="Mori M."/>
            <person name="Tomita M."/>
            <person name="Arakawa K."/>
        </authorList>
    </citation>
    <scope>NUCLEOTIDE SEQUENCE [LARGE SCALE GENOMIC DNA]</scope>
</reference>
<dbReference type="EMBL" id="BGPR01188736">
    <property type="protein sequence ID" value="GBM84998.1"/>
    <property type="molecule type" value="Genomic_DNA"/>
</dbReference>
<protein>
    <submittedName>
        <fullName evidence="2">Uncharacterized protein</fullName>
    </submittedName>
</protein>
<evidence type="ECO:0000313" key="2">
    <source>
        <dbReference type="EMBL" id="GBM84998.1"/>
    </source>
</evidence>